<evidence type="ECO:0000313" key="2">
    <source>
        <dbReference type="Proteomes" id="UP000823775"/>
    </source>
</evidence>
<dbReference type="PANTHER" id="PTHR14209:SF9">
    <property type="entry name" value="GDSL ESTERASE_LIPASE CPRD49"/>
    <property type="match status" value="1"/>
</dbReference>
<dbReference type="InterPro" id="IPR045136">
    <property type="entry name" value="Iah1-like"/>
</dbReference>
<keyword evidence="2" id="KW-1185">Reference proteome</keyword>
<dbReference type="Proteomes" id="UP000823775">
    <property type="component" value="Unassembled WGS sequence"/>
</dbReference>
<name>A0ABS8WTV1_DATST</name>
<protein>
    <submittedName>
        <fullName evidence="1">Uncharacterized protein</fullName>
    </submittedName>
</protein>
<dbReference type="PANTHER" id="PTHR14209">
    <property type="entry name" value="ISOAMYL ACETATE-HYDROLYZING ESTERASE 1"/>
    <property type="match status" value="1"/>
</dbReference>
<dbReference type="InterPro" id="IPR036514">
    <property type="entry name" value="SGNH_hydro_sf"/>
</dbReference>
<dbReference type="Gene3D" id="3.40.50.1110">
    <property type="entry name" value="SGNH hydrolase"/>
    <property type="match status" value="1"/>
</dbReference>
<proteinExistence type="predicted"/>
<gene>
    <name evidence="1" type="ORF">HAX54_002552</name>
</gene>
<dbReference type="SUPFAM" id="SSF52266">
    <property type="entry name" value="SGNH hydrolase"/>
    <property type="match status" value="1"/>
</dbReference>
<comment type="caution">
    <text evidence="1">The sequence shown here is derived from an EMBL/GenBank/DDBJ whole genome shotgun (WGS) entry which is preliminary data.</text>
</comment>
<accession>A0ABS8WTV1</accession>
<evidence type="ECO:0000313" key="1">
    <source>
        <dbReference type="EMBL" id="MCE3215478.1"/>
    </source>
</evidence>
<reference evidence="1 2" key="1">
    <citation type="journal article" date="2021" name="BMC Genomics">
        <title>Datura genome reveals duplications of psychoactive alkaloid biosynthetic genes and high mutation rate following tissue culture.</title>
        <authorList>
            <person name="Rajewski A."/>
            <person name="Carter-House D."/>
            <person name="Stajich J."/>
            <person name="Litt A."/>
        </authorList>
    </citation>
    <scope>NUCLEOTIDE SEQUENCE [LARGE SCALE GENOMIC DNA]</scope>
    <source>
        <strain evidence="1">AR-01</strain>
    </source>
</reference>
<dbReference type="EMBL" id="JACEIK010011132">
    <property type="protein sequence ID" value="MCE3215478.1"/>
    <property type="molecule type" value="Genomic_DNA"/>
</dbReference>
<sequence length="160" mass="18726">MTTKLFCMSCFGIGSMLLEEIAEVLSCFDLKKCLLRLFRFNIYCKADILCPKSYYGWNSRRAIQVLDQVFPKDATVQPNIGDYFTLVVMIQWDLIHLDWVLMYLFKTSLSSLLQTVPYFSELVRTNELCRQYSEACIELCKEMNLKVVDLWTALQKRRSG</sequence>
<organism evidence="1 2">
    <name type="scientific">Datura stramonium</name>
    <name type="common">Jimsonweed</name>
    <name type="synonym">Common thornapple</name>
    <dbReference type="NCBI Taxonomy" id="4076"/>
    <lineage>
        <taxon>Eukaryota</taxon>
        <taxon>Viridiplantae</taxon>
        <taxon>Streptophyta</taxon>
        <taxon>Embryophyta</taxon>
        <taxon>Tracheophyta</taxon>
        <taxon>Spermatophyta</taxon>
        <taxon>Magnoliopsida</taxon>
        <taxon>eudicotyledons</taxon>
        <taxon>Gunneridae</taxon>
        <taxon>Pentapetalae</taxon>
        <taxon>asterids</taxon>
        <taxon>lamiids</taxon>
        <taxon>Solanales</taxon>
        <taxon>Solanaceae</taxon>
        <taxon>Solanoideae</taxon>
        <taxon>Datureae</taxon>
        <taxon>Datura</taxon>
    </lineage>
</organism>